<evidence type="ECO:0000313" key="2">
    <source>
        <dbReference type="Proteomes" id="UP001143910"/>
    </source>
</evidence>
<keyword evidence="2" id="KW-1185">Reference proteome</keyword>
<dbReference type="Proteomes" id="UP001143910">
    <property type="component" value="Unassembled WGS sequence"/>
</dbReference>
<accession>A0ACC1NX63</accession>
<comment type="caution">
    <text evidence="1">The sequence shown here is derived from an EMBL/GenBank/DDBJ whole genome shotgun (WGS) entry which is preliminary data.</text>
</comment>
<dbReference type="EMBL" id="JANJQO010000052">
    <property type="protein sequence ID" value="KAJ2982908.1"/>
    <property type="molecule type" value="Genomic_DNA"/>
</dbReference>
<organism evidence="1 2">
    <name type="scientific">Zarea fungicola</name>
    <dbReference type="NCBI Taxonomy" id="93591"/>
    <lineage>
        <taxon>Eukaryota</taxon>
        <taxon>Fungi</taxon>
        <taxon>Dikarya</taxon>
        <taxon>Ascomycota</taxon>
        <taxon>Pezizomycotina</taxon>
        <taxon>Sordariomycetes</taxon>
        <taxon>Hypocreomycetidae</taxon>
        <taxon>Hypocreales</taxon>
        <taxon>Cordycipitaceae</taxon>
        <taxon>Zarea</taxon>
    </lineage>
</organism>
<evidence type="ECO:0000313" key="1">
    <source>
        <dbReference type="EMBL" id="KAJ2982908.1"/>
    </source>
</evidence>
<name>A0ACC1NX63_9HYPO</name>
<proteinExistence type="predicted"/>
<sequence length="214" mass="24218">MSSKTVKDAIAEVADIMATKDFADKEYMNGFKKIADFAHDAEPGTLKFCALKPRGQANSNQVFALEHFDSQASLADHRECTHVKTMLDWLLTSKPNGNYPLPIPVPLRLMPGHFVRPYIKQAHEPFITMTQIGFEPGTVEKIVLRIKAFCEEATDVEDILMVVSGMTDNEIWITVAYKSKGVFERKGLTPNRFEVSLLNWNEQYLALEAGYFLR</sequence>
<reference evidence="1" key="1">
    <citation type="submission" date="2022-08" db="EMBL/GenBank/DDBJ databases">
        <title>Genome Sequence of Lecanicillium fungicola.</title>
        <authorList>
            <person name="Buettner E."/>
        </authorList>
    </citation>
    <scope>NUCLEOTIDE SEQUENCE</scope>
    <source>
        <strain evidence="1">Babe33</strain>
    </source>
</reference>
<protein>
    <submittedName>
        <fullName evidence="1">Uncharacterized protein</fullName>
    </submittedName>
</protein>
<gene>
    <name evidence="1" type="ORF">NQ176_g1077</name>
</gene>